<comment type="caution">
    <text evidence="14">The sequence shown here is derived from an EMBL/GenBank/DDBJ whole genome shotgun (WGS) entry which is preliminary data.</text>
</comment>
<feature type="glycosylation site" description="N-linked (GlcNAc...) asparagine" evidence="5">
    <location>
        <position position="167"/>
    </location>
</feature>
<evidence type="ECO:0000256" key="2">
    <source>
        <dbReference type="ARBA" id="ARBA00022729"/>
    </source>
</evidence>
<dbReference type="PROSITE" id="PS52011">
    <property type="entry name" value="PEPTIDASE_M2"/>
    <property type="match status" value="1"/>
</dbReference>
<feature type="region of interest" description="Disordered" evidence="13">
    <location>
        <begin position="1"/>
        <end position="24"/>
    </location>
</feature>
<dbReference type="PANTHER" id="PTHR10514">
    <property type="entry name" value="ANGIOTENSIN-CONVERTING ENZYME"/>
    <property type="match status" value="1"/>
</dbReference>
<dbReference type="EMBL" id="JARAKH010000040">
    <property type="protein sequence ID" value="KAK8381376.1"/>
    <property type="molecule type" value="Genomic_DNA"/>
</dbReference>
<feature type="disulfide bond" evidence="8 11">
    <location>
        <begin position="249"/>
        <end position="257"/>
    </location>
</feature>
<feature type="binding site" evidence="9">
    <location>
        <position position="483"/>
    </location>
    <ligand>
        <name>Zn(2+)</name>
        <dbReference type="ChEBI" id="CHEBI:29105"/>
        <label>2</label>
        <note>catalytic</note>
    </ligand>
</feature>
<evidence type="ECO:0000256" key="13">
    <source>
        <dbReference type="SAM" id="MobiDB-lite"/>
    </source>
</evidence>
<dbReference type="Proteomes" id="UP001487740">
    <property type="component" value="Unassembled WGS sequence"/>
</dbReference>
<feature type="active site" description="Proton acceptor 2" evidence="10">
    <location>
        <position position="480"/>
    </location>
</feature>
<dbReference type="GO" id="GO:0005886">
    <property type="term" value="C:plasma membrane"/>
    <property type="evidence" value="ECO:0007669"/>
    <property type="project" value="TreeGrafter"/>
</dbReference>
<protein>
    <recommendedName>
        <fullName evidence="12">Angiotensin-converting enzyme</fullName>
        <ecNumber evidence="12">3.4.-.-</ecNumber>
    </recommendedName>
</protein>
<evidence type="ECO:0000256" key="8">
    <source>
        <dbReference type="PIRSR" id="PIRSR601548-4"/>
    </source>
</evidence>
<dbReference type="EC" id="3.4.-.-" evidence="12"/>
<keyword evidence="7 12" id="KW-0862">Zinc</keyword>
<feature type="binding site" evidence="6">
    <location>
        <position position="323"/>
    </location>
    <ligand>
        <name>chloride</name>
        <dbReference type="ChEBI" id="CHEBI:17996"/>
        <label>1</label>
    </ligand>
</feature>
<dbReference type="GO" id="GO:0006508">
    <property type="term" value="P:proteolysis"/>
    <property type="evidence" value="ECO:0007669"/>
    <property type="project" value="UniProtKB-KW"/>
</dbReference>
<evidence type="ECO:0000256" key="6">
    <source>
        <dbReference type="PIRSR" id="PIRSR601548-2"/>
    </source>
</evidence>
<evidence type="ECO:0000313" key="14">
    <source>
        <dbReference type="EMBL" id="KAK8381376.1"/>
    </source>
</evidence>
<keyword evidence="15" id="KW-1185">Reference proteome</keyword>
<evidence type="ECO:0000256" key="1">
    <source>
        <dbReference type="ARBA" id="ARBA00008139"/>
    </source>
</evidence>
<dbReference type="Pfam" id="PF01401">
    <property type="entry name" value="Peptidase_M2"/>
    <property type="match status" value="1"/>
</dbReference>
<evidence type="ECO:0000256" key="5">
    <source>
        <dbReference type="PIRSR" id="PIRSR601548-10"/>
    </source>
</evidence>
<feature type="binding site" evidence="9">
    <location>
        <position position="507"/>
    </location>
    <ligand>
        <name>Zn(2+)</name>
        <dbReference type="ChEBI" id="CHEBI:29105"/>
        <label>2</label>
        <note>catalytic</note>
    </ligand>
</feature>
<keyword evidence="12" id="KW-0645">Protease</keyword>
<evidence type="ECO:0000256" key="11">
    <source>
        <dbReference type="PROSITE-ProRule" id="PRU01355"/>
    </source>
</evidence>
<feature type="binding site" evidence="6">
    <location>
        <position position="619"/>
    </location>
    <ligand>
        <name>chloride</name>
        <dbReference type="ChEBI" id="CHEBI:17996"/>
        <label>1</label>
    </ligand>
</feature>
<dbReference type="GO" id="GO:0008241">
    <property type="term" value="F:peptidyl-dipeptidase activity"/>
    <property type="evidence" value="ECO:0007669"/>
    <property type="project" value="InterPro"/>
</dbReference>
<evidence type="ECO:0000256" key="12">
    <source>
        <dbReference type="RuleBase" id="RU361144"/>
    </source>
</evidence>
<accession>A0AAW0T1U5</accession>
<keyword evidence="12" id="KW-0121">Carboxypeptidase</keyword>
<dbReference type="PRINTS" id="PR00791">
    <property type="entry name" value="PEPDIPTASEA"/>
</dbReference>
<gene>
    <name evidence="14" type="ORF">O3P69_018445</name>
</gene>
<feature type="disulfide bond" evidence="8 11">
    <location>
        <begin position="448"/>
        <end position="466"/>
    </location>
</feature>
<comment type="caution">
    <text evidence="11">Lacks conserved residue(s) required for the propagation of feature annotation.</text>
</comment>
<keyword evidence="12" id="KW-0378">Hydrolase</keyword>
<dbReference type="GO" id="GO:0008237">
    <property type="term" value="F:metallopeptidase activity"/>
    <property type="evidence" value="ECO:0007669"/>
    <property type="project" value="UniProtKB-KW"/>
</dbReference>
<keyword evidence="3 8" id="KW-1015">Disulfide bond</keyword>
<dbReference type="CDD" id="cd06461">
    <property type="entry name" value="M2_ACE"/>
    <property type="match status" value="1"/>
</dbReference>
<keyword evidence="4 5" id="KW-0325">Glycoprotein</keyword>
<proteinExistence type="inferred from homology"/>
<evidence type="ECO:0000256" key="9">
    <source>
        <dbReference type="PIRSR" id="PIRSR601548-8"/>
    </source>
</evidence>
<comment type="similarity">
    <text evidence="1 11 12">Belongs to the peptidase M2 family.</text>
</comment>
<evidence type="ECO:0000313" key="15">
    <source>
        <dbReference type="Proteomes" id="UP001487740"/>
    </source>
</evidence>
<feature type="binding site" evidence="7">
    <location>
        <position position="507"/>
    </location>
    <ligand>
        <name>Zn(2+)</name>
        <dbReference type="ChEBI" id="CHEBI:29105"/>
        <label>1</label>
        <note>catalytic</note>
    </ligand>
</feature>
<name>A0AAW0T1U5_SCYPA</name>
<feature type="binding site" evidence="9">
    <location>
        <position position="479"/>
    </location>
    <ligand>
        <name>Zn(2+)</name>
        <dbReference type="ChEBI" id="CHEBI:29105"/>
        <label>2</label>
        <note>catalytic</note>
    </ligand>
</feature>
<dbReference type="GO" id="GO:0004180">
    <property type="term" value="F:carboxypeptidase activity"/>
    <property type="evidence" value="ECO:0007669"/>
    <property type="project" value="UniProtKB-KW"/>
</dbReference>
<dbReference type="Gene3D" id="1.10.1370.30">
    <property type="match status" value="1"/>
</dbReference>
<keyword evidence="12" id="KW-0482">Metalloprotease</keyword>
<dbReference type="SUPFAM" id="SSF55486">
    <property type="entry name" value="Metalloproteases ('zincins'), catalytic domain"/>
    <property type="match status" value="1"/>
</dbReference>
<keyword evidence="2" id="KW-0732">Signal</keyword>
<organism evidence="14 15">
    <name type="scientific">Scylla paramamosain</name>
    <name type="common">Mud crab</name>
    <dbReference type="NCBI Taxonomy" id="85552"/>
    <lineage>
        <taxon>Eukaryota</taxon>
        <taxon>Metazoa</taxon>
        <taxon>Ecdysozoa</taxon>
        <taxon>Arthropoda</taxon>
        <taxon>Crustacea</taxon>
        <taxon>Multicrustacea</taxon>
        <taxon>Malacostraca</taxon>
        <taxon>Eumalacostraca</taxon>
        <taxon>Eucarida</taxon>
        <taxon>Decapoda</taxon>
        <taxon>Pleocyemata</taxon>
        <taxon>Brachyura</taxon>
        <taxon>Eubrachyura</taxon>
        <taxon>Portunoidea</taxon>
        <taxon>Portunidae</taxon>
        <taxon>Portuninae</taxon>
        <taxon>Scylla</taxon>
    </lineage>
</organism>
<sequence length="730" mass="83812">MTFTGEVHRTGVNNHNNVWQGGKPDWHTVGQRRWWQEAPRGAGPASRISTTKAAPRHAREEEQSMGHIPAVSIHQRPLRIVTLQSLTCTVCCTVRKTDATQWTLQQQSSGEHQPTPLFPQGARLGQEVLIGPAVVESSARRFLEETEKELMNQCTRTMQAAWDYQTNLTTRHRTLLVSEQETFKRLQEESRQEAGRWRSVDYLFTDPDLKDRLDRMSVIGLPELPSPSMTSYQRVLSDMTHIYSSASVCSRYRPFRCSLTPHAGLNKLMSASRNSEELSHLWGAWRDRTKTIRHSYRAFVTLANRAAQGLNFRHKGDLNYVEYGAGDVRKQLQGAWEQLQPLYHQLHAYVRRKLREEYGAHLVTERGPLPAHLLGDIWGQAWPLAYILPRPDLPPLDVTPEMVRQGITPRGIFEIADDFFVSLGLERAPPSFWQTSLLQEPKDRAVVCSASTWDFCDGEDFRVKQCTKVTQDDFVSAHHEMTHLQYFRQYQHLPYLHRKGANPGFHEAIGLAVGLSVATPRHFRRMGLIRAGEEPGYVSQINTLMHLALRQLPFMPFARVMDLWKDAVFNGTTPEKDWNCAWWDLRVSLQGIKPPDVRTEKDFDPGAKYQIAADTSYTRYFVAFVLQFQIYKALNKNLHDCDFYLSPAAGNVLRSVMKLGASKPWEEVVSVLTEGRETGLNATAMREYYKPLEEWLTRDNLRHGEFVGWRPDGEYCLYKKSPHYTRCSEG</sequence>
<evidence type="ECO:0000256" key="3">
    <source>
        <dbReference type="ARBA" id="ARBA00023157"/>
    </source>
</evidence>
<comment type="cofactor">
    <cofactor evidence="12">
        <name>Zn(2+)</name>
        <dbReference type="ChEBI" id="CHEBI:29105"/>
    </cofactor>
    <text evidence="12">Binds 1 zinc ion per subunit.</text>
</comment>
<dbReference type="InterPro" id="IPR001548">
    <property type="entry name" value="Peptidase_M2"/>
</dbReference>
<dbReference type="GO" id="GO:0046872">
    <property type="term" value="F:metal ion binding"/>
    <property type="evidence" value="ECO:0007669"/>
    <property type="project" value="UniProtKB-KW"/>
</dbReference>
<reference evidence="14 15" key="1">
    <citation type="submission" date="2023-03" db="EMBL/GenBank/DDBJ databases">
        <title>High-quality genome of Scylla paramamosain provides insights in environmental adaptation.</title>
        <authorList>
            <person name="Zhang L."/>
        </authorList>
    </citation>
    <scope>NUCLEOTIDE SEQUENCE [LARGE SCALE GENOMIC DNA]</scope>
    <source>
        <strain evidence="14">LZ_2023a</strain>
        <tissue evidence="14">Muscle</tissue>
    </source>
</reference>
<evidence type="ECO:0000256" key="10">
    <source>
        <dbReference type="PIRSR" id="PIRSR601548-9"/>
    </source>
</evidence>
<evidence type="ECO:0000256" key="7">
    <source>
        <dbReference type="PIRSR" id="PIRSR601548-3"/>
    </source>
</evidence>
<keyword evidence="7 12" id="KW-0479">Metal-binding</keyword>
<dbReference type="PANTHER" id="PTHR10514:SF40">
    <property type="entry name" value="ANGIOTENSIN-CONVERTING ENZYME"/>
    <property type="match status" value="1"/>
</dbReference>
<dbReference type="AlphaFoldDB" id="A0AAW0T1U5"/>
<feature type="binding site" evidence="7">
    <location>
        <position position="479"/>
    </location>
    <ligand>
        <name>Zn(2+)</name>
        <dbReference type="ChEBI" id="CHEBI:29105"/>
        <label>1</label>
        <note>catalytic</note>
    </ligand>
</feature>
<evidence type="ECO:0000256" key="4">
    <source>
        <dbReference type="ARBA" id="ARBA00023180"/>
    </source>
</evidence>
<feature type="binding site" evidence="7">
    <location>
        <position position="483"/>
    </location>
    <ligand>
        <name>Zn(2+)</name>
        <dbReference type="ChEBI" id="CHEBI:29105"/>
        <label>1</label>
        <note>catalytic</note>
    </ligand>
</feature>